<keyword evidence="3" id="KW-1185">Reference proteome</keyword>
<comment type="caution">
    <text evidence="2">The sequence shown here is derived from an EMBL/GenBank/DDBJ whole genome shotgun (WGS) entry which is preliminary data.</text>
</comment>
<dbReference type="EMBL" id="JAPWTJ010002223">
    <property type="protein sequence ID" value="KAJ8967231.1"/>
    <property type="molecule type" value="Genomic_DNA"/>
</dbReference>
<evidence type="ECO:0000256" key="1">
    <source>
        <dbReference type="SAM" id="Phobius"/>
    </source>
</evidence>
<proteinExistence type="predicted"/>
<reference evidence="2" key="1">
    <citation type="journal article" date="2023" name="Insect Mol. Biol.">
        <title>Genome sequencing provides insights into the evolution of gene families encoding plant cell wall-degrading enzymes in longhorned beetles.</title>
        <authorList>
            <person name="Shin N.R."/>
            <person name="Okamura Y."/>
            <person name="Kirsch R."/>
            <person name="Pauchet Y."/>
        </authorList>
    </citation>
    <scope>NUCLEOTIDE SEQUENCE</scope>
    <source>
        <strain evidence="2">MMC_N1</strain>
    </source>
</reference>
<sequence>MKYNIFRIYTKDLGLNIVSIVGYIASISLLYIRQYLLSKDPSHKMVQREDHADPGDIFILIYNMSEHYLNLTVKQIFY</sequence>
<feature type="transmembrane region" description="Helical" evidence="1">
    <location>
        <begin position="13"/>
        <end position="32"/>
    </location>
</feature>
<name>A0ABQ9IWJ4_9CUCU</name>
<accession>A0ABQ9IWJ4</accession>
<keyword evidence="1" id="KW-1133">Transmembrane helix</keyword>
<keyword evidence="1" id="KW-0472">Membrane</keyword>
<gene>
    <name evidence="2" type="ORF">NQ317_007593</name>
</gene>
<dbReference type="Proteomes" id="UP001162164">
    <property type="component" value="Unassembled WGS sequence"/>
</dbReference>
<evidence type="ECO:0000313" key="3">
    <source>
        <dbReference type="Proteomes" id="UP001162164"/>
    </source>
</evidence>
<protein>
    <submittedName>
        <fullName evidence="2">Uncharacterized protein</fullName>
    </submittedName>
</protein>
<evidence type="ECO:0000313" key="2">
    <source>
        <dbReference type="EMBL" id="KAJ8967231.1"/>
    </source>
</evidence>
<keyword evidence="1" id="KW-0812">Transmembrane</keyword>
<organism evidence="2 3">
    <name type="scientific">Molorchus minor</name>
    <dbReference type="NCBI Taxonomy" id="1323400"/>
    <lineage>
        <taxon>Eukaryota</taxon>
        <taxon>Metazoa</taxon>
        <taxon>Ecdysozoa</taxon>
        <taxon>Arthropoda</taxon>
        <taxon>Hexapoda</taxon>
        <taxon>Insecta</taxon>
        <taxon>Pterygota</taxon>
        <taxon>Neoptera</taxon>
        <taxon>Endopterygota</taxon>
        <taxon>Coleoptera</taxon>
        <taxon>Polyphaga</taxon>
        <taxon>Cucujiformia</taxon>
        <taxon>Chrysomeloidea</taxon>
        <taxon>Cerambycidae</taxon>
        <taxon>Lamiinae</taxon>
        <taxon>Monochamini</taxon>
        <taxon>Molorchus</taxon>
    </lineage>
</organism>